<gene>
    <name evidence="2" type="ORF">Acor_47370</name>
</gene>
<evidence type="ECO:0000256" key="1">
    <source>
        <dbReference type="SAM" id="Phobius"/>
    </source>
</evidence>
<dbReference type="Proteomes" id="UP000334990">
    <property type="component" value="Unassembled WGS sequence"/>
</dbReference>
<name>A0A5M3W667_9ACTN</name>
<feature type="transmembrane region" description="Helical" evidence="1">
    <location>
        <begin position="59"/>
        <end position="78"/>
    </location>
</feature>
<keyword evidence="3" id="KW-1185">Reference proteome</keyword>
<evidence type="ECO:0000313" key="2">
    <source>
        <dbReference type="EMBL" id="GES02671.1"/>
    </source>
</evidence>
<sequence length="90" mass="9320">MLAAAYGIVEWAIAAMEAALQDGLADRSRATVTSMSGLGAEVFAVLAFAGYALGSVWAAPWLLFTLAAVPYLLLAVAVRRGPRGPSPDPE</sequence>
<keyword evidence="1" id="KW-0812">Transmembrane</keyword>
<accession>A0A5M3W667</accession>
<reference evidence="2 3" key="1">
    <citation type="submission" date="2019-10" db="EMBL/GenBank/DDBJ databases">
        <title>Whole genome shotgun sequence of Acrocarpospora corrugata NBRC 13972.</title>
        <authorList>
            <person name="Ichikawa N."/>
            <person name="Kimura A."/>
            <person name="Kitahashi Y."/>
            <person name="Komaki H."/>
            <person name="Oguchi A."/>
        </authorList>
    </citation>
    <scope>NUCLEOTIDE SEQUENCE [LARGE SCALE GENOMIC DNA]</scope>
    <source>
        <strain evidence="2 3">NBRC 13972</strain>
    </source>
</reference>
<feature type="transmembrane region" description="Helical" evidence="1">
    <location>
        <begin position="35"/>
        <end position="53"/>
    </location>
</feature>
<dbReference type="AlphaFoldDB" id="A0A5M3W667"/>
<proteinExistence type="predicted"/>
<evidence type="ECO:0000313" key="3">
    <source>
        <dbReference type="Proteomes" id="UP000334990"/>
    </source>
</evidence>
<protein>
    <submittedName>
        <fullName evidence="2">Uncharacterized protein</fullName>
    </submittedName>
</protein>
<keyword evidence="1" id="KW-1133">Transmembrane helix</keyword>
<keyword evidence="1" id="KW-0472">Membrane</keyword>
<dbReference type="EMBL" id="BLAD01000060">
    <property type="protein sequence ID" value="GES02671.1"/>
    <property type="molecule type" value="Genomic_DNA"/>
</dbReference>
<comment type="caution">
    <text evidence="2">The sequence shown here is derived from an EMBL/GenBank/DDBJ whole genome shotgun (WGS) entry which is preliminary data.</text>
</comment>
<organism evidence="2 3">
    <name type="scientific">Acrocarpospora corrugata</name>
    <dbReference type="NCBI Taxonomy" id="35763"/>
    <lineage>
        <taxon>Bacteria</taxon>
        <taxon>Bacillati</taxon>
        <taxon>Actinomycetota</taxon>
        <taxon>Actinomycetes</taxon>
        <taxon>Streptosporangiales</taxon>
        <taxon>Streptosporangiaceae</taxon>
        <taxon>Acrocarpospora</taxon>
    </lineage>
</organism>